<feature type="signal peptide" evidence="21">
    <location>
        <begin position="1"/>
        <end position="26"/>
    </location>
</feature>
<keyword evidence="14 20" id="KW-0472">Membrane</keyword>
<evidence type="ECO:0000256" key="6">
    <source>
        <dbReference type="ARBA" id="ARBA00022679"/>
    </source>
</evidence>
<dbReference type="Pfam" id="PF07714">
    <property type="entry name" value="PK_Tyr_Ser-Thr"/>
    <property type="match status" value="1"/>
</dbReference>
<dbReference type="GO" id="GO:0051707">
    <property type="term" value="P:response to other organism"/>
    <property type="evidence" value="ECO:0007669"/>
    <property type="project" value="UniProtKB-ARBA"/>
</dbReference>
<keyword evidence="10 18" id="KW-0547">Nucleotide-binding</keyword>
<dbReference type="PANTHER" id="PTHR47986">
    <property type="entry name" value="OSJNBA0070M12.3 PROTEIN"/>
    <property type="match status" value="1"/>
</dbReference>
<evidence type="ECO:0000256" key="9">
    <source>
        <dbReference type="ARBA" id="ARBA00022737"/>
    </source>
</evidence>
<feature type="binding site" evidence="18">
    <location>
        <position position="626"/>
    </location>
    <ligand>
        <name>ATP</name>
        <dbReference type="ChEBI" id="CHEBI:30616"/>
    </ligand>
</feature>
<evidence type="ECO:0000256" key="17">
    <source>
        <dbReference type="ARBA" id="ARBA00023180"/>
    </source>
</evidence>
<evidence type="ECO:0000256" key="3">
    <source>
        <dbReference type="ARBA" id="ARBA00022475"/>
    </source>
</evidence>
<dbReference type="InterPro" id="IPR013210">
    <property type="entry name" value="LRR_N_plant-typ"/>
</dbReference>
<keyword evidence="6" id="KW-0808">Transferase</keyword>
<dbReference type="SMART" id="SM00369">
    <property type="entry name" value="LRR_TYP"/>
    <property type="match status" value="5"/>
</dbReference>
<evidence type="ECO:0000256" key="18">
    <source>
        <dbReference type="PROSITE-ProRule" id="PRU10141"/>
    </source>
</evidence>
<dbReference type="FunFam" id="3.80.10.10:FF:000129">
    <property type="entry name" value="Leucine-rich repeat receptor-like kinase"/>
    <property type="match status" value="1"/>
</dbReference>
<dbReference type="FunFam" id="3.80.10.10:FF:000190">
    <property type="entry name" value="Receptor-like kinase TMK4"/>
    <property type="match status" value="1"/>
</dbReference>
<reference evidence="23 24" key="1">
    <citation type="journal article" date="2015" name="Proc. Natl. Acad. Sci. U.S.A.">
        <title>The resurrection genome of Boea hygrometrica: A blueprint for survival of dehydration.</title>
        <authorList>
            <person name="Xiao L."/>
            <person name="Yang G."/>
            <person name="Zhang L."/>
            <person name="Yang X."/>
            <person name="Zhao S."/>
            <person name="Ji Z."/>
            <person name="Zhou Q."/>
            <person name="Hu M."/>
            <person name="Wang Y."/>
            <person name="Chen M."/>
            <person name="Xu Y."/>
            <person name="Jin H."/>
            <person name="Xiao X."/>
            <person name="Hu G."/>
            <person name="Bao F."/>
            <person name="Hu Y."/>
            <person name="Wan P."/>
            <person name="Li L."/>
            <person name="Deng X."/>
            <person name="Kuang T."/>
            <person name="Xiang C."/>
            <person name="Zhu J.K."/>
            <person name="Oliver M.J."/>
            <person name="He Y."/>
        </authorList>
    </citation>
    <scope>NUCLEOTIDE SEQUENCE [LARGE SCALE GENOMIC DNA]</scope>
    <source>
        <strain evidence="24">cv. XS01</strain>
    </source>
</reference>
<dbReference type="Gene3D" id="3.80.10.10">
    <property type="entry name" value="Ribonuclease Inhibitor"/>
    <property type="match status" value="2"/>
</dbReference>
<evidence type="ECO:0000259" key="22">
    <source>
        <dbReference type="PROSITE" id="PS50011"/>
    </source>
</evidence>
<feature type="region of interest" description="Disordered" evidence="19">
    <location>
        <begin position="459"/>
        <end position="500"/>
    </location>
</feature>
<feature type="compositionally biased region" description="Low complexity" evidence="19">
    <location>
        <begin position="477"/>
        <end position="490"/>
    </location>
</feature>
<evidence type="ECO:0000256" key="13">
    <source>
        <dbReference type="ARBA" id="ARBA00022989"/>
    </source>
</evidence>
<dbReference type="Gene3D" id="1.10.510.10">
    <property type="entry name" value="Transferase(Phosphotransferase) domain 1"/>
    <property type="match status" value="1"/>
</dbReference>
<keyword evidence="8 21" id="KW-0732">Signal</keyword>
<evidence type="ECO:0000256" key="2">
    <source>
        <dbReference type="ARBA" id="ARBA00008684"/>
    </source>
</evidence>
<dbReference type="GO" id="GO:0004672">
    <property type="term" value="F:protein kinase activity"/>
    <property type="evidence" value="ECO:0007669"/>
    <property type="project" value="InterPro"/>
</dbReference>
<dbReference type="SMART" id="SM00220">
    <property type="entry name" value="S_TKc"/>
    <property type="match status" value="1"/>
</dbReference>
<evidence type="ECO:0000256" key="7">
    <source>
        <dbReference type="ARBA" id="ARBA00022692"/>
    </source>
</evidence>
<evidence type="ECO:0000256" key="8">
    <source>
        <dbReference type="ARBA" id="ARBA00022729"/>
    </source>
</evidence>
<keyword evidence="9" id="KW-0677">Repeat</keyword>
<dbReference type="OrthoDB" id="2018786at2759"/>
<evidence type="ECO:0000256" key="19">
    <source>
        <dbReference type="SAM" id="MobiDB-lite"/>
    </source>
</evidence>
<feature type="region of interest" description="Disordered" evidence="19">
    <location>
        <begin position="915"/>
        <end position="946"/>
    </location>
</feature>
<dbReference type="InterPro" id="IPR032675">
    <property type="entry name" value="LRR_dom_sf"/>
</dbReference>
<evidence type="ECO:0000256" key="5">
    <source>
        <dbReference type="ARBA" id="ARBA00022614"/>
    </source>
</evidence>
<keyword evidence="16" id="KW-0675">Receptor</keyword>
<dbReference type="Pfam" id="PF08263">
    <property type="entry name" value="LRRNT_2"/>
    <property type="match status" value="2"/>
</dbReference>
<dbReference type="GO" id="GO:0005886">
    <property type="term" value="C:plasma membrane"/>
    <property type="evidence" value="ECO:0007669"/>
    <property type="project" value="UniProtKB-SubCell"/>
</dbReference>
<dbReference type="InterPro" id="IPR008271">
    <property type="entry name" value="Ser/Thr_kinase_AS"/>
</dbReference>
<dbReference type="Proteomes" id="UP000250235">
    <property type="component" value="Unassembled WGS sequence"/>
</dbReference>
<keyword evidence="15" id="KW-1015">Disulfide bond</keyword>
<evidence type="ECO:0000256" key="10">
    <source>
        <dbReference type="ARBA" id="ARBA00022741"/>
    </source>
</evidence>
<evidence type="ECO:0000313" key="24">
    <source>
        <dbReference type="Proteomes" id="UP000250235"/>
    </source>
</evidence>
<feature type="transmembrane region" description="Helical" evidence="20">
    <location>
        <begin position="509"/>
        <end position="534"/>
    </location>
</feature>
<feature type="chain" id="PRO_5016274924" evidence="21">
    <location>
        <begin position="27"/>
        <end position="946"/>
    </location>
</feature>
<keyword evidence="3" id="KW-1003">Cell membrane</keyword>
<protein>
    <submittedName>
        <fullName evidence="23">Leucine-rich repeat protein kinase family protein</fullName>
    </submittedName>
</protein>
<accession>A0A2Z7C9W9</accession>
<dbReference type="CDD" id="cd14066">
    <property type="entry name" value="STKc_IRAK"/>
    <property type="match status" value="1"/>
</dbReference>
<dbReference type="InterPro" id="IPR011009">
    <property type="entry name" value="Kinase-like_dom_sf"/>
</dbReference>
<dbReference type="InterPro" id="IPR017441">
    <property type="entry name" value="Protein_kinase_ATP_BS"/>
</dbReference>
<dbReference type="InterPro" id="IPR001611">
    <property type="entry name" value="Leu-rich_rpt"/>
</dbReference>
<evidence type="ECO:0000256" key="15">
    <source>
        <dbReference type="ARBA" id="ARBA00023157"/>
    </source>
</evidence>
<organism evidence="23 24">
    <name type="scientific">Dorcoceras hygrometricum</name>
    <dbReference type="NCBI Taxonomy" id="472368"/>
    <lineage>
        <taxon>Eukaryota</taxon>
        <taxon>Viridiplantae</taxon>
        <taxon>Streptophyta</taxon>
        <taxon>Embryophyta</taxon>
        <taxon>Tracheophyta</taxon>
        <taxon>Spermatophyta</taxon>
        <taxon>Magnoliopsida</taxon>
        <taxon>eudicotyledons</taxon>
        <taxon>Gunneridae</taxon>
        <taxon>Pentapetalae</taxon>
        <taxon>asterids</taxon>
        <taxon>lamiids</taxon>
        <taxon>Lamiales</taxon>
        <taxon>Gesneriaceae</taxon>
        <taxon>Didymocarpoideae</taxon>
        <taxon>Trichosporeae</taxon>
        <taxon>Loxocarpinae</taxon>
        <taxon>Dorcoceras</taxon>
    </lineage>
</organism>
<evidence type="ECO:0000256" key="20">
    <source>
        <dbReference type="SAM" id="Phobius"/>
    </source>
</evidence>
<feature type="compositionally biased region" description="Low complexity" evidence="19">
    <location>
        <begin position="917"/>
        <end position="928"/>
    </location>
</feature>
<evidence type="ECO:0000256" key="14">
    <source>
        <dbReference type="ARBA" id="ARBA00023136"/>
    </source>
</evidence>
<evidence type="ECO:0000256" key="11">
    <source>
        <dbReference type="ARBA" id="ARBA00022777"/>
    </source>
</evidence>
<sequence length="946" mass="103749">MEADSRRLIHHVAFLVYICLLGGVDGATDPNDFEILNDFRNGLENPELLKWPANGNDACGPPSWPHVFCSNGRVTQIQVRGLGLQGPLPQNLNRLDKLQSVAFQNNKFNGKLPTFSGLSDLQFAYLDYNEFDTIPSDFFHGLDNIRVLNLDYNPFNRSTGWSIPSDLAEALQLVNFSCSGCNVGGPVPDFLGDLPSLSMLRMSYNRLTGYIPLSFSDSGLKVLWLNNQDGGGMSGPLDVIGSMVGLTQLWLHGSQFTGPIPDNIGDLTSLKELNLNRNHLVGMIPTSLANMNLQVLDLSNNMFMGPIPVFKASKVDYESNSFCQDDPGGQCASEVVALLDFLHDLNYPEKLALQWTGNDPCKGPWWGITCNPRNEVSVINLQKLGLTGTLSPSISNLSSLLEIHLKGNHIHGMIPASLTQLRFLWLLDVTGNDFMPPLPMFRNGVKVITDGNLNIISGSNKSPLPSDGNSESPSGIPSSADDQPPSSDLDGVGSASHVPVSENSTKSRLAAVVTAAAGVTFFIIIAAVIAAYCFRKRIKTKQATTNVVVPPKDSLDHDNMVKISLVDSSSPETQSGSVSANNNLGISLQVLRNVTNNFSQENELGRGGFGVVYKGELENGTRVAVKRMESGVVSSKALDEFRAEIEVLSRVSHRHLVSLLGYSIEGNERLLVYEYMPLRALSRHLFHWRSADLKPLSWAKRLVIALDVARGVEYLHTLTHQTFIHRDLKSANILLDENFRAKVSDFGLVKLAPDTEGSIATRLAGTFGYLAPEYAVTGKISTKVDVYSFGVVLMELLTGLAALDEQRPEDQRYLAEWFWRIKSEKQKLIANLDPALGAKEDIYESVYAVAELAGHCTARDPSPRPDMGYVVNVIARLVDEWKPSDEDTDEDPGIDLRQPLQQMLMGWKENDVTRYYSDSSSVGSSKGSNPAKPSGFADSFTWNDAR</sequence>
<dbReference type="GO" id="GO:0005524">
    <property type="term" value="F:ATP binding"/>
    <property type="evidence" value="ECO:0007669"/>
    <property type="project" value="UniProtKB-UniRule"/>
</dbReference>
<keyword evidence="4" id="KW-0723">Serine/threonine-protein kinase</keyword>
<keyword evidence="13 20" id="KW-1133">Transmembrane helix</keyword>
<dbReference type="SUPFAM" id="SSF52058">
    <property type="entry name" value="L domain-like"/>
    <property type="match status" value="1"/>
</dbReference>
<keyword evidence="11 23" id="KW-0418">Kinase</keyword>
<dbReference type="Pfam" id="PF00560">
    <property type="entry name" value="LRR_1"/>
    <property type="match status" value="2"/>
</dbReference>
<evidence type="ECO:0000256" key="1">
    <source>
        <dbReference type="ARBA" id="ARBA00004162"/>
    </source>
</evidence>
<keyword evidence="5" id="KW-0433">Leucine-rich repeat</keyword>
<name>A0A2Z7C9W9_9LAMI</name>
<dbReference type="InterPro" id="IPR052422">
    <property type="entry name" value="Auxin_Ser/Thr_Kinase"/>
</dbReference>
<dbReference type="EMBL" id="KQ999454">
    <property type="protein sequence ID" value="KZV41460.1"/>
    <property type="molecule type" value="Genomic_DNA"/>
</dbReference>
<dbReference type="InterPro" id="IPR003591">
    <property type="entry name" value="Leu-rich_rpt_typical-subtyp"/>
</dbReference>
<evidence type="ECO:0000256" key="16">
    <source>
        <dbReference type="ARBA" id="ARBA00023170"/>
    </source>
</evidence>
<keyword evidence="24" id="KW-1185">Reference proteome</keyword>
<keyword evidence="12 18" id="KW-0067">ATP-binding</keyword>
<comment type="subcellular location">
    <subcellularLocation>
        <location evidence="1">Cell membrane</location>
        <topology evidence="1">Single-pass membrane protein</topology>
    </subcellularLocation>
</comment>
<dbReference type="SUPFAM" id="SSF56112">
    <property type="entry name" value="Protein kinase-like (PK-like)"/>
    <property type="match status" value="1"/>
</dbReference>
<dbReference type="PROSITE" id="PS50011">
    <property type="entry name" value="PROTEIN_KINASE_DOM"/>
    <property type="match status" value="1"/>
</dbReference>
<evidence type="ECO:0000256" key="4">
    <source>
        <dbReference type="ARBA" id="ARBA00022527"/>
    </source>
</evidence>
<dbReference type="PANTHER" id="PTHR47986:SF1">
    <property type="entry name" value="OS04G0685900 PROTEIN"/>
    <property type="match status" value="1"/>
</dbReference>
<dbReference type="AlphaFoldDB" id="A0A2Z7C9W9"/>
<evidence type="ECO:0000256" key="21">
    <source>
        <dbReference type="SAM" id="SignalP"/>
    </source>
</evidence>
<dbReference type="Gene3D" id="3.30.200.20">
    <property type="entry name" value="Phosphorylase Kinase, domain 1"/>
    <property type="match status" value="1"/>
</dbReference>
<dbReference type="InterPro" id="IPR000719">
    <property type="entry name" value="Prot_kinase_dom"/>
</dbReference>
<dbReference type="InterPro" id="IPR001245">
    <property type="entry name" value="Ser-Thr/Tyr_kinase_cat_dom"/>
</dbReference>
<feature type="domain" description="Protein kinase" evidence="22">
    <location>
        <begin position="598"/>
        <end position="877"/>
    </location>
</feature>
<comment type="similarity">
    <text evidence="2">Belongs to the protein kinase superfamily. Ser/Thr protein kinase family.</text>
</comment>
<feature type="compositionally biased region" description="Polar residues" evidence="19">
    <location>
        <begin position="459"/>
        <end position="476"/>
    </location>
</feature>
<dbReference type="PROSITE" id="PS00107">
    <property type="entry name" value="PROTEIN_KINASE_ATP"/>
    <property type="match status" value="1"/>
</dbReference>
<evidence type="ECO:0000256" key="12">
    <source>
        <dbReference type="ARBA" id="ARBA00022840"/>
    </source>
</evidence>
<gene>
    <name evidence="23" type="ORF">F511_34527</name>
</gene>
<evidence type="ECO:0000313" key="23">
    <source>
        <dbReference type="EMBL" id="KZV41460.1"/>
    </source>
</evidence>
<dbReference type="FunFam" id="1.10.510.10:FF:000468">
    <property type="entry name" value="PTI1-like tyrosine-protein kinase 3"/>
    <property type="match status" value="1"/>
</dbReference>
<dbReference type="PROSITE" id="PS00108">
    <property type="entry name" value="PROTEIN_KINASE_ST"/>
    <property type="match status" value="1"/>
</dbReference>
<keyword evidence="7 20" id="KW-0812">Transmembrane</keyword>
<keyword evidence="17" id="KW-0325">Glycoprotein</keyword>
<dbReference type="FunFam" id="3.30.200.20:FF:000226">
    <property type="entry name" value="receptor protein kinase TMK1"/>
    <property type="match status" value="1"/>
</dbReference>
<proteinExistence type="inferred from homology"/>
<dbReference type="GO" id="GO:0006952">
    <property type="term" value="P:defense response"/>
    <property type="evidence" value="ECO:0007669"/>
    <property type="project" value="UniProtKB-ARBA"/>
</dbReference>